<dbReference type="AlphaFoldDB" id="A0A443ND29"/>
<proteinExistence type="predicted"/>
<evidence type="ECO:0000313" key="2">
    <source>
        <dbReference type="Proteomes" id="UP000283530"/>
    </source>
</evidence>
<sequence>MLEIMCRKRDIHASENSDTEIYPDWIYTHLANQGDPRVGEFSEAAEFIVNSTKSGGLVFDKQGCEDV</sequence>
<evidence type="ECO:0000313" key="1">
    <source>
        <dbReference type="EMBL" id="RWR76440.1"/>
    </source>
</evidence>
<dbReference type="Proteomes" id="UP000283530">
    <property type="component" value="Unassembled WGS sequence"/>
</dbReference>
<reference evidence="1 2" key="1">
    <citation type="journal article" date="2019" name="Nat. Plants">
        <title>Stout camphor tree genome fills gaps in understanding of flowering plant genome evolution.</title>
        <authorList>
            <person name="Chaw S.M."/>
            <person name="Liu Y.C."/>
            <person name="Wu Y.W."/>
            <person name="Wang H.Y."/>
            <person name="Lin C.I."/>
            <person name="Wu C.S."/>
            <person name="Ke H.M."/>
            <person name="Chang L.Y."/>
            <person name="Hsu C.Y."/>
            <person name="Yang H.T."/>
            <person name="Sudianto E."/>
            <person name="Hsu M.H."/>
            <person name="Wu K.P."/>
            <person name="Wang L.N."/>
            <person name="Leebens-Mack J.H."/>
            <person name="Tsai I.J."/>
        </authorList>
    </citation>
    <scope>NUCLEOTIDE SEQUENCE [LARGE SCALE GENOMIC DNA]</scope>
    <source>
        <strain evidence="2">cv. Chaw 1501</strain>
        <tissue evidence="1">Young leaves</tissue>
    </source>
</reference>
<dbReference type="EMBL" id="QPKB01000002">
    <property type="protein sequence ID" value="RWR76440.1"/>
    <property type="molecule type" value="Genomic_DNA"/>
</dbReference>
<keyword evidence="2" id="KW-1185">Reference proteome</keyword>
<name>A0A443ND29_9MAGN</name>
<accession>A0A443ND29</accession>
<comment type="caution">
    <text evidence="1">The sequence shown here is derived from an EMBL/GenBank/DDBJ whole genome shotgun (WGS) entry which is preliminary data.</text>
</comment>
<protein>
    <submittedName>
        <fullName evidence="1">Uncharacterized protein</fullName>
    </submittedName>
</protein>
<organism evidence="1 2">
    <name type="scientific">Cinnamomum micranthum f. kanehirae</name>
    <dbReference type="NCBI Taxonomy" id="337451"/>
    <lineage>
        <taxon>Eukaryota</taxon>
        <taxon>Viridiplantae</taxon>
        <taxon>Streptophyta</taxon>
        <taxon>Embryophyta</taxon>
        <taxon>Tracheophyta</taxon>
        <taxon>Spermatophyta</taxon>
        <taxon>Magnoliopsida</taxon>
        <taxon>Magnoliidae</taxon>
        <taxon>Laurales</taxon>
        <taxon>Lauraceae</taxon>
        <taxon>Cinnamomum</taxon>
    </lineage>
</organism>
<gene>
    <name evidence="1" type="ORF">CKAN_00488200</name>
</gene>